<protein>
    <recommendedName>
        <fullName evidence="1">HTH cro/C1-type domain-containing protein</fullName>
    </recommendedName>
</protein>
<geneLocation type="plasmid" evidence="2">
    <name>pCBMA213_1</name>
</geneLocation>
<organism evidence="2">
    <name type="scientific">Mycolicibacterium sp. CBMA 213</name>
    <dbReference type="NCBI Taxonomy" id="1968788"/>
    <lineage>
        <taxon>Bacteria</taxon>
        <taxon>Bacillati</taxon>
        <taxon>Actinomycetota</taxon>
        <taxon>Actinomycetes</taxon>
        <taxon>Mycobacteriales</taxon>
        <taxon>Mycobacteriaceae</taxon>
        <taxon>Mycolicibacterium</taxon>
    </lineage>
</organism>
<evidence type="ECO:0000259" key="1">
    <source>
        <dbReference type="PROSITE" id="PS50943"/>
    </source>
</evidence>
<dbReference type="AlphaFoldDB" id="A0A343VRC9"/>
<dbReference type="PROSITE" id="PS50943">
    <property type="entry name" value="HTH_CROC1"/>
    <property type="match status" value="1"/>
</dbReference>
<dbReference type="EMBL" id="MF600313">
    <property type="protein sequence ID" value="AVN58453.1"/>
    <property type="molecule type" value="Genomic_DNA"/>
</dbReference>
<keyword evidence="2" id="KW-0614">Plasmid</keyword>
<gene>
    <name evidence="2" type="ORF">B5P44_p00158</name>
</gene>
<sequence length="111" mass="11997">MTATQMAAAIESAREAAHLSQRALEDRTGISQPTLSRILSGRRPAKMTEIIQIADALGCTVSQLTGTAVADRVQCAARSTNGSAMDRMRQRLLHFIELDAYLDDQAIPAAR</sequence>
<dbReference type="SUPFAM" id="SSF47413">
    <property type="entry name" value="lambda repressor-like DNA-binding domains"/>
    <property type="match status" value="1"/>
</dbReference>
<dbReference type="SMART" id="SM00530">
    <property type="entry name" value="HTH_XRE"/>
    <property type="match status" value="1"/>
</dbReference>
<evidence type="ECO:0000313" key="2">
    <source>
        <dbReference type="EMBL" id="AVN58453.1"/>
    </source>
</evidence>
<accession>A0A343VRC9</accession>
<dbReference type="Gene3D" id="1.10.260.40">
    <property type="entry name" value="lambda repressor-like DNA-binding domains"/>
    <property type="match status" value="1"/>
</dbReference>
<name>A0A343VRC9_9MYCO</name>
<dbReference type="Pfam" id="PF01381">
    <property type="entry name" value="HTH_3"/>
    <property type="match status" value="1"/>
</dbReference>
<feature type="domain" description="HTH cro/C1-type" evidence="1">
    <location>
        <begin position="10"/>
        <end position="64"/>
    </location>
</feature>
<dbReference type="InterPro" id="IPR010982">
    <property type="entry name" value="Lambda_DNA-bd_dom_sf"/>
</dbReference>
<dbReference type="GO" id="GO:0003677">
    <property type="term" value="F:DNA binding"/>
    <property type="evidence" value="ECO:0007669"/>
    <property type="project" value="InterPro"/>
</dbReference>
<reference evidence="2" key="1">
    <citation type="journal article" date="2018" name="Front. Microbiol.">
        <title>Beyond the Limits: tRNA Array Units in Mycobacterium Genomes.</title>
        <authorList>
            <person name="Morgado S.M."/>
            <person name="Vicente A.C."/>
        </authorList>
    </citation>
    <scope>NUCLEOTIDE SEQUENCE</scope>
    <source>
        <strain evidence="2">CBMA 213</strain>
        <plasmid evidence="2">pCBMA213_1</plasmid>
    </source>
</reference>
<proteinExistence type="predicted"/>
<dbReference type="InterPro" id="IPR001387">
    <property type="entry name" value="Cro/C1-type_HTH"/>
</dbReference>
<dbReference type="CDD" id="cd00093">
    <property type="entry name" value="HTH_XRE"/>
    <property type="match status" value="1"/>
</dbReference>
<dbReference type="RefSeq" id="WP_155921907.1">
    <property type="nucleotide sequence ID" value="NZ_MF600313.1"/>
</dbReference>